<dbReference type="Proteomes" id="UP000796880">
    <property type="component" value="Unassembled WGS sequence"/>
</dbReference>
<protein>
    <submittedName>
        <fullName evidence="1">Uncharacterized protein</fullName>
    </submittedName>
</protein>
<keyword evidence="2" id="KW-1185">Reference proteome</keyword>
<accession>A0A8K0H9A1</accession>
<evidence type="ECO:0000313" key="2">
    <source>
        <dbReference type="Proteomes" id="UP000796880"/>
    </source>
</evidence>
<gene>
    <name evidence="1" type="ORF">FNV43_RR08816</name>
</gene>
<proteinExistence type="predicted"/>
<dbReference type="OrthoDB" id="3512845at2759"/>
<evidence type="ECO:0000313" key="1">
    <source>
        <dbReference type="EMBL" id="KAF3448106.1"/>
    </source>
</evidence>
<reference evidence="1" key="1">
    <citation type="submission" date="2020-03" db="EMBL/GenBank/DDBJ databases">
        <title>A high-quality chromosome-level genome assembly of a woody plant with both climbing and erect habits, Rhamnella rubrinervis.</title>
        <authorList>
            <person name="Lu Z."/>
            <person name="Yang Y."/>
            <person name="Zhu X."/>
            <person name="Sun Y."/>
        </authorList>
    </citation>
    <scope>NUCLEOTIDE SEQUENCE</scope>
    <source>
        <strain evidence="1">BYM</strain>
        <tissue evidence="1">Leaf</tissue>
    </source>
</reference>
<dbReference type="EMBL" id="VOIH02000004">
    <property type="protein sequence ID" value="KAF3448106.1"/>
    <property type="molecule type" value="Genomic_DNA"/>
</dbReference>
<name>A0A8K0H9A1_9ROSA</name>
<dbReference type="AlphaFoldDB" id="A0A8K0H9A1"/>
<organism evidence="1 2">
    <name type="scientific">Rhamnella rubrinervis</name>
    <dbReference type="NCBI Taxonomy" id="2594499"/>
    <lineage>
        <taxon>Eukaryota</taxon>
        <taxon>Viridiplantae</taxon>
        <taxon>Streptophyta</taxon>
        <taxon>Embryophyta</taxon>
        <taxon>Tracheophyta</taxon>
        <taxon>Spermatophyta</taxon>
        <taxon>Magnoliopsida</taxon>
        <taxon>eudicotyledons</taxon>
        <taxon>Gunneridae</taxon>
        <taxon>Pentapetalae</taxon>
        <taxon>rosids</taxon>
        <taxon>fabids</taxon>
        <taxon>Rosales</taxon>
        <taxon>Rhamnaceae</taxon>
        <taxon>rhamnoid group</taxon>
        <taxon>Rhamneae</taxon>
        <taxon>Rhamnella</taxon>
    </lineage>
</organism>
<sequence length="100" mass="10897">MDMEIDDDTSRPKGDALAFEHSFYLGFLFIWVTKFSGSVMFEGKEEKGKPIMDTLGNGKAGIAQCLKSAANALEDGKTGEPKDSVVEISDDDIVLNVLHL</sequence>
<comment type="caution">
    <text evidence="1">The sequence shown here is derived from an EMBL/GenBank/DDBJ whole genome shotgun (WGS) entry which is preliminary data.</text>
</comment>